<accession>D7DSF0</accession>
<dbReference type="InterPro" id="IPR036331">
    <property type="entry name" value="Chagasin-like_sf"/>
</dbReference>
<dbReference type="InterPro" id="IPR052781">
    <property type="entry name" value="Cys_protease_inhibitor_I42"/>
</dbReference>
<protein>
    <submittedName>
        <fullName evidence="4">Beta propeller domain protein</fullName>
    </submittedName>
</protein>
<dbReference type="Pfam" id="PF09394">
    <property type="entry name" value="Inhibitor_I42"/>
    <property type="match status" value="1"/>
</dbReference>
<dbReference type="InterPro" id="IPR018990">
    <property type="entry name" value="Prot_inh_I42_chagasin"/>
</dbReference>
<dbReference type="SUPFAM" id="SSF141066">
    <property type="entry name" value="ICP-like"/>
    <property type="match status" value="1"/>
</dbReference>
<dbReference type="PANTHER" id="PTHR36530">
    <property type="entry name" value="INHIBITOR OF CYSTEINE PEPTIDASE"/>
    <property type="match status" value="1"/>
</dbReference>
<keyword evidence="2" id="KW-0789">Thiol protease inhibitor</keyword>
<gene>
    <name evidence="4" type="ordered locus">Mvol_0400</name>
</gene>
<dbReference type="eggNOG" id="arCOG03545">
    <property type="taxonomic scope" value="Archaea"/>
</dbReference>
<feature type="domain" description="Proteinase inhibitor I42 chagasin" evidence="3">
    <location>
        <begin position="708"/>
        <end position="797"/>
    </location>
</feature>
<name>D7DSF0_METV3</name>
<dbReference type="HOGENOM" id="CLU_015706_1_0_2"/>
<dbReference type="InParanoid" id="D7DSF0"/>
<dbReference type="OrthoDB" id="28968at2157"/>
<dbReference type="GO" id="GO:0004869">
    <property type="term" value="F:cysteine-type endopeptidase inhibitor activity"/>
    <property type="evidence" value="ECO:0007669"/>
    <property type="project" value="UniProtKB-KW"/>
</dbReference>
<evidence type="ECO:0000313" key="4">
    <source>
        <dbReference type="EMBL" id="ADI36060.1"/>
    </source>
</evidence>
<sequence length="798" mass="91530">MDLKKFSILAFIIVALGAIIIGFNSQNYKDTNLDIISLQDWNFNNNGNGLTFEMVPIGSKEALEQRTELKNSQMSSYEMGLRTNDAISYNAVENTAVSKTSMDSAVGTGESADSSRYSETNVQVKGVDEADIVKTDGKNIYYSPNSYYGKTYMIDALPPETAKLIGEIGKSGELYLQDDNLLIIEYDKISCYNVEDIKNPSLSWTKNLNDTRYIDSRIIDGKLYMIFSERYNYPIVYRNYKLEYSNMYYPVLPPIVDYNDETNYIITKMDANTGDIEKSISVAGTYDSTAYFSEDNLYFTYYITPDYSKAMIQYILDSGDIYFPVEITDKISRVYRNEDFGNYAKYIEITSTIEEYYNSLPSEEAYDLRDKFNKNFDKYMSEQWDEIESTGIIKVKLDDLSVASGSVNGKLLNKYSMDEYDGNLRIATTKTGYWASETKSSNSVYVLDITNIDNDDNKIKVIGELNDLGIDERIYGARFDGERLYLITYKDIDPFMVIDLSNPQKPTLLGDLKIPGYSTYLHPLEKDIVLGIGKDEYNDVKLSIFDVSDVENPTELSSYSIAGQKWSTALYEPHAFLWDDKNRVVVLPSGDSAYILKIAESSDDYKITMKKQDKHEFSVSRSLYINDYLFTFSYDEIHIISQETWDVVKKIRLPDDRIKIYDEDSEDQTTSTVEIYDNDDIIIDNDTETVVKPEKEISVETTFEKISLSVNDTYEIELEENLSTGYSWEYNYTKNDGVVKIITDNYFAPETELIGASGTHKWKLNALKTGNATIEFEYLRTWEEGSTTQKIVYEFEVK</sequence>
<dbReference type="Pfam" id="PF09826">
    <property type="entry name" value="Beta_propel"/>
    <property type="match status" value="1"/>
</dbReference>
<organism evidence="4 5">
    <name type="scientific">Methanococcus voltae (strain ATCC BAA-1334 / A3)</name>
    <dbReference type="NCBI Taxonomy" id="456320"/>
    <lineage>
        <taxon>Archaea</taxon>
        <taxon>Methanobacteriati</taxon>
        <taxon>Methanobacteriota</taxon>
        <taxon>Methanomada group</taxon>
        <taxon>Methanococci</taxon>
        <taxon>Methanococcales</taxon>
        <taxon>Methanococcaceae</taxon>
        <taxon>Methanococcus</taxon>
    </lineage>
</organism>
<dbReference type="STRING" id="456320.Mvol_0400"/>
<proteinExistence type="predicted"/>
<evidence type="ECO:0000259" key="3">
    <source>
        <dbReference type="Pfam" id="PF09394"/>
    </source>
</evidence>
<dbReference type="eggNOG" id="arCOG02284">
    <property type="taxonomic scope" value="Archaea"/>
</dbReference>
<dbReference type="Proteomes" id="UP000007722">
    <property type="component" value="Chromosome"/>
</dbReference>
<dbReference type="InterPro" id="IPR019198">
    <property type="entry name" value="Beta_propeller_containing"/>
</dbReference>
<reference evidence="4 5" key="1">
    <citation type="submission" date="2010-05" db="EMBL/GenBank/DDBJ databases">
        <title>Complete sequence of Methanococcus voltae A3.</title>
        <authorList>
            <consortium name="US DOE Joint Genome Institute"/>
            <person name="Lucas S."/>
            <person name="Copeland A."/>
            <person name="Lapidus A."/>
            <person name="Cheng J.-F."/>
            <person name="Bruce D."/>
            <person name="Goodwin L."/>
            <person name="Pitluck S."/>
            <person name="Lowry S."/>
            <person name="Clum A."/>
            <person name="Land M."/>
            <person name="Hauser L."/>
            <person name="Kyrpides N."/>
            <person name="Mikhailova N."/>
            <person name="Whitman W.B."/>
            <person name="Woyke T."/>
        </authorList>
    </citation>
    <scope>NUCLEOTIDE SEQUENCE [LARGE SCALE GENOMIC DNA]</scope>
    <source>
        <strain evidence="5">ATCC BAA-1334 / A3</strain>
    </source>
</reference>
<dbReference type="PANTHER" id="PTHR36530:SF1">
    <property type="entry name" value="AMOEBIASIN-1"/>
    <property type="match status" value="1"/>
</dbReference>
<keyword evidence="5" id="KW-1185">Reference proteome</keyword>
<dbReference type="AlphaFoldDB" id="D7DSF0"/>
<dbReference type="EMBL" id="CP002057">
    <property type="protein sequence ID" value="ADI36060.1"/>
    <property type="molecule type" value="Genomic_DNA"/>
</dbReference>
<dbReference type="Gene3D" id="2.60.40.2020">
    <property type="match status" value="1"/>
</dbReference>
<keyword evidence="1" id="KW-0646">Protease inhibitor</keyword>
<evidence type="ECO:0000256" key="1">
    <source>
        <dbReference type="ARBA" id="ARBA00022690"/>
    </source>
</evidence>
<dbReference type="KEGG" id="mvo:Mvol_0400"/>
<evidence type="ECO:0000313" key="5">
    <source>
        <dbReference type="Proteomes" id="UP000007722"/>
    </source>
</evidence>
<evidence type="ECO:0000256" key="2">
    <source>
        <dbReference type="ARBA" id="ARBA00022704"/>
    </source>
</evidence>